<gene>
    <name evidence="1" type="ORF">DXT99_07430</name>
</gene>
<accession>A0A3D8LEJ2</accession>
<comment type="caution">
    <text evidence="1">The sequence shown here is derived from an EMBL/GenBank/DDBJ whole genome shotgun (WGS) entry which is preliminary data.</text>
</comment>
<reference evidence="2" key="1">
    <citation type="submission" date="2018-08" db="EMBL/GenBank/DDBJ databases">
        <authorList>
            <person name="Liu Z.-W."/>
            <person name="Du Z.-J."/>
        </authorList>
    </citation>
    <scope>NUCLEOTIDE SEQUENCE [LARGE SCALE GENOMIC DNA]</scope>
    <source>
        <strain evidence="2">H4X</strain>
    </source>
</reference>
<organism evidence="1 2">
    <name type="scientific">Pontibacter diazotrophicus</name>
    <dbReference type="NCBI Taxonomy" id="1400979"/>
    <lineage>
        <taxon>Bacteria</taxon>
        <taxon>Pseudomonadati</taxon>
        <taxon>Bacteroidota</taxon>
        <taxon>Cytophagia</taxon>
        <taxon>Cytophagales</taxon>
        <taxon>Hymenobacteraceae</taxon>
        <taxon>Pontibacter</taxon>
    </lineage>
</organism>
<keyword evidence="2" id="KW-1185">Reference proteome</keyword>
<dbReference type="EMBL" id="QRGR01000007">
    <property type="protein sequence ID" value="RDV15825.1"/>
    <property type="molecule type" value="Genomic_DNA"/>
</dbReference>
<evidence type="ECO:0000313" key="2">
    <source>
        <dbReference type="Proteomes" id="UP000256708"/>
    </source>
</evidence>
<protein>
    <submittedName>
        <fullName evidence="1">Uncharacterized protein</fullName>
    </submittedName>
</protein>
<dbReference type="AlphaFoldDB" id="A0A3D8LEJ2"/>
<dbReference type="Proteomes" id="UP000256708">
    <property type="component" value="Unassembled WGS sequence"/>
</dbReference>
<name>A0A3D8LEJ2_9BACT</name>
<evidence type="ECO:0000313" key="1">
    <source>
        <dbReference type="EMBL" id="RDV15825.1"/>
    </source>
</evidence>
<proteinExistence type="predicted"/>
<sequence length="60" mass="6972">MFVIAFVFKFYLYGSSSGILTTSPFTFPAVHFLGLLWVLRKFFVCCAGSKYLYVKNNKRF</sequence>